<proteinExistence type="predicted"/>
<dbReference type="InterPro" id="IPR000488">
    <property type="entry name" value="Death_dom"/>
</dbReference>
<name>A0A835G9A1_SPOEX</name>
<dbReference type="CDD" id="cd01670">
    <property type="entry name" value="Death"/>
    <property type="match status" value="1"/>
</dbReference>
<keyword evidence="3" id="KW-1185">Reference proteome</keyword>
<dbReference type="Gene3D" id="1.10.533.10">
    <property type="entry name" value="Death Domain, Fas"/>
    <property type="match status" value="2"/>
</dbReference>
<organism evidence="2 3">
    <name type="scientific">Spodoptera exigua</name>
    <name type="common">Beet armyworm</name>
    <name type="synonym">Noctua fulgens</name>
    <dbReference type="NCBI Taxonomy" id="7107"/>
    <lineage>
        <taxon>Eukaryota</taxon>
        <taxon>Metazoa</taxon>
        <taxon>Ecdysozoa</taxon>
        <taxon>Arthropoda</taxon>
        <taxon>Hexapoda</taxon>
        <taxon>Insecta</taxon>
        <taxon>Pterygota</taxon>
        <taxon>Neoptera</taxon>
        <taxon>Endopterygota</taxon>
        <taxon>Lepidoptera</taxon>
        <taxon>Glossata</taxon>
        <taxon>Ditrysia</taxon>
        <taxon>Noctuoidea</taxon>
        <taxon>Noctuidae</taxon>
        <taxon>Amphipyrinae</taxon>
        <taxon>Spodoptera</taxon>
    </lineage>
</organism>
<accession>A0A835G9A1</accession>
<dbReference type="SUPFAM" id="SSF47986">
    <property type="entry name" value="DEATH domain"/>
    <property type="match status" value="1"/>
</dbReference>
<evidence type="ECO:0000313" key="3">
    <source>
        <dbReference type="Proteomes" id="UP000648187"/>
    </source>
</evidence>
<dbReference type="Pfam" id="PF00531">
    <property type="entry name" value="Death"/>
    <property type="match status" value="1"/>
</dbReference>
<dbReference type="EMBL" id="JACKWZ010000346">
    <property type="protein sequence ID" value="KAF9409012.1"/>
    <property type="molecule type" value="Genomic_DNA"/>
</dbReference>
<evidence type="ECO:0000313" key="2">
    <source>
        <dbReference type="EMBL" id="KAF9409012.1"/>
    </source>
</evidence>
<feature type="domain" description="Death" evidence="1">
    <location>
        <begin position="118"/>
        <end position="194"/>
    </location>
</feature>
<dbReference type="AlphaFoldDB" id="A0A835G9A1"/>
<gene>
    <name evidence="2" type="ORF">HW555_011494</name>
</gene>
<comment type="caution">
    <text evidence="2">The sequence shown here is derived from an EMBL/GenBank/DDBJ whole genome shotgun (WGS) entry which is preliminary data.</text>
</comment>
<sequence>MNRQCATTKIKRKGKNKLWRRPFSGNKLVNCTCQYMLLKILEIRDVLSEDNVECLKNIAMKLPNSNDVLQKIADYEKIHVPRENVNYYTVKPQDLKKKESEDSYISTNPLSNMSERKKQRIYDTITQEIGSFWRDLARNLQIREWEIDNIDFQNQTLHDKATKLLKAYELKADTQRWFFVLCEALEKSRRKDLAFWKSRDQGEAWLAGLAAPVGAAADALHCQRNTQRSGLKTLKYDLLPTLYYEGAIKQVTCVTKTSREHQALECVQTTCAHIERESFPPSTATPTLAMASHTARQARTRAPPSAPVFPAHIQLPEHFTSSNSLIPANTCNVIRILYDTVTHIFFGNH</sequence>
<dbReference type="Proteomes" id="UP000648187">
    <property type="component" value="Unassembled WGS sequence"/>
</dbReference>
<evidence type="ECO:0000259" key="1">
    <source>
        <dbReference type="PROSITE" id="PS50017"/>
    </source>
</evidence>
<dbReference type="PROSITE" id="PS50017">
    <property type="entry name" value="DEATH_DOMAIN"/>
    <property type="match status" value="1"/>
</dbReference>
<dbReference type="InterPro" id="IPR011029">
    <property type="entry name" value="DEATH-like_dom_sf"/>
</dbReference>
<protein>
    <recommendedName>
        <fullName evidence="1">Death domain-containing protein</fullName>
    </recommendedName>
</protein>
<dbReference type="GO" id="GO:0007165">
    <property type="term" value="P:signal transduction"/>
    <property type="evidence" value="ECO:0007669"/>
    <property type="project" value="InterPro"/>
</dbReference>
<reference evidence="2" key="1">
    <citation type="submission" date="2020-08" db="EMBL/GenBank/DDBJ databases">
        <title>Spodoptera exigua strain:BAW_Kor-Di-RS1 Genome sequencing and assembly.</title>
        <authorList>
            <person name="Kim J."/>
            <person name="Nam H.Y."/>
            <person name="Kwon M."/>
            <person name="Choi J.H."/>
            <person name="Cho S.R."/>
            <person name="Kim G.-H."/>
        </authorList>
    </citation>
    <scope>NUCLEOTIDE SEQUENCE</scope>
    <source>
        <strain evidence="2">BAW_Kor-Di-RS1</strain>
        <tissue evidence="2">Whole-body</tissue>
    </source>
</reference>